<dbReference type="Gene3D" id="3.30.200.20">
    <property type="entry name" value="Phosphorylase Kinase, domain 1"/>
    <property type="match status" value="1"/>
</dbReference>
<evidence type="ECO:0000256" key="3">
    <source>
        <dbReference type="ARBA" id="ARBA00022777"/>
    </source>
</evidence>
<dbReference type="PROSITE" id="PS50011">
    <property type="entry name" value="PROTEIN_KINASE_DOM"/>
    <property type="match status" value="1"/>
</dbReference>
<dbReference type="Gene3D" id="3.90.1580.10">
    <property type="entry name" value="paralog of FGE (formylglycine-generating enzyme)"/>
    <property type="match status" value="1"/>
</dbReference>
<dbReference type="InterPro" id="IPR011009">
    <property type="entry name" value="Kinase-like_dom_sf"/>
</dbReference>
<evidence type="ECO:0000256" key="4">
    <source>
        <dbReference type="ARBA" id="ARBA00022840"/>
    </source>
</evidence>
<evidence type="ECO:0000256" key="2">
    <source>
        <dbReference type="ARBA" id="ARBA00022741"/>
    </source>
</evidence>
<keyword evidence="4 5" id="KW-0067">ATP-binding</keyword>
<dbReference type="Proteomes" id="UP000028725">
    <property type="component" value="Unassembled WGS sequence"/>
</dbReference>
<protein>
    <recommendedName>
        <fullName evidence="6">Protein kinase domain-containing protein</fullName>
    </recommendedName>
</protein>
<dbReference type="PROSITE" id="PS00675">
    <property type="entry name" value="SIGMA54_INTERACT_1"/>
    <property type="match status" value="1"/>
</dbReference>
<dbReference type="PANTHER" id="PTHR43289:SF6">
    <property type="entry name" value="SERINE_THREONINE-PROTEIN KINASE NEKL-3"/>
    <property type="match status" value="1"/>
</dbReference>
<dbReference type="InterPro" id="IPR000719">
    <property type="entry name" value="Prot_kinase_dom"/>
</dbReference>
<keyword evidence="2 5" id="KW-0547">Nucleotide-binding</keyword>
<dbReference type="GO" id="GO:0005524">
    <property type="term" value="F:ATP binding"/>
    <property type="evidence" value="ECO:0007669"/>
    <property type="project" value="UniProtKB-UniRule"/>
</dbReference>
<dbReference type="RefSeq" id="WP_240487059.1">
    <property type="nucleotide sequence ID" value="NZ_JMCB01000019.1"/>
</dbReference>
<feature type="domain" description="Protein kinase" evidence="6">
    <location>
        <begin position="5"/>
        <end position="254"/>
    </location>
</feature>
<dbReference type="SUPFAM" id="SSF56112">
    <property type="entry name" value="Protein kinase-like (PK-like)"/>
    <property type="match status" value="1"/>
</dbReference>
<keyword evidence="1" id="KW-0808">Transferase</keyword>
<dbReference type="InterPro" id="IPR027417">
    <property type="entry name" value="P-loop_NTPase"/>
</dbReference>
<proteinExistence type="predicted"/>
<dbReference type="PROSITE" id="PS00107">
    <property type="entry name" value="PROTEIN_KINASE_ATP"/>
    <property type="match status" value="1"/>
</dbReference>
<evidence type="ECO:0000259" key="6">
    <source>
        <dbReference type="PROSITE" id="PS50011"/>
    </source>
</evidence>
<dbReference type="Gene3D" id="1.10.510.10">
    <property type="entry name" value="Transferase(Phosphotransferase) domain 1"/>
    <property type="match status" value="1"/>
</dbReference>
<dbReference type="CDD" id="cd14014">
    <property type="entry name" value="STKc_PknB_like"/>
    <property type="match status" value="1"/>
</dbReference>
<dbReference type="SMART" id="SM00220">
    <property type="entry name" value="S_TKc"/>
    <property type="match status" value="1"/>
</dbReference>
<organism evidence="7 8">
    <name type="scientific">Hyalangium minutum</name>
    <dbReference type="NCBI Taxonomy" id="394096"/>
    <lineage>
        <taxon>Bacteria</taxon>
        <taxon>Pseudomonadati</taxon>
        <taxon>Myxococcota</taxon>
        <taxon>Myxococcia</taxon>
        <taxon>Myxococcales</taxon>
        <taxon>Cystobacterineae</taxon>
        <taxon>Archangiaceae</taxon>
        <taxon>Hyalangium</taxon>
    </lineage>
</organism>
<dbReference type="EMBL" id="JMCB01000019">
    <property type="protein sequence ID" value="KFE63020.1"/>
    <property type="molecule type" value="Genomic_DNA"/>
</dbReference>
<feature type="binding site" evidence="5">
    <location>
        <position position="34"/>
    </location>
    <ligand>
        <name>ATP</name>
        <dbReference type="ChEBI" id="CHEBI:30616"/>
    </ligand>
</feature>
<dbReference type="InterPro" id="IPR017441">
    <property type="entry name" value="Protein_kinase_ATP_BS"/>
</dbReference>
<accession>A0A085W5Q7</accession>
<dbReference type="Pfam" id="PF00069">
    <property type="entry name" value="Pkinase"/>
    <property type="match status" value="1"/>
</dbReference>
<evidence type="ECO:0000313" key="7">
    <source>
        <dbReference type="EMBL" id="KFE63020.1"/>
    </source>
</evidence>
<dbReference type="InterPro" id="IPR025662">
    <property type="entry name" value="Sigma_54_int_dom_ATP-bd_1"/>
</dbReference>
<dbReference type="InterPro" id="IPR042095">
    <property type="entry name" value="SUMF_sf"/>
</dbReference>
<dbReference type="Pfam" id="PF20703">
    <property type="entry name" value="nSTAND1"/>
    <property type="match status" value="1"/>
</dbReference>
<dbReference type="Pfam" id="PF03781">
    <property type="entry name" value="FGE-sulfatase"/>
    <property type="match status" value="1"/>
</dbReference>
<dbReference type="InterPro" id="IPR049052">
    <property type="entry name" value="nSTAND1"/>
</dbReference>
<dbReference type="PANTHER" id="PTHR43289">
    <property type="entry name" value="MITOGEN-ACTIVATED PROTEIN KINASE KINASE KINASE 20-RELATED"/>
    <property type="match status" value="1"/>
</dbReference>
<dbReference type="SUPFAM" id="SSF56436">
    <property type="entry name" value="C-type lectin-like"/>
    <property type="match status" value="1"/>
</dbReference>
<dbReference type="InterPro" id="IPR005532">
    <property type="entry name" value="SUMF_dom"/>
</dbReference>
<dbReference type="SUPFAM" id="SSF52540">
    <property type="entry name" value="P-loop containing nucleoside triphosphate hydrolases"/>
    <property type="match status" value="1"/>
</dbReference>
<gene>
    <name evidence="7" type="ORF">DB31_3079</name>
</gene>
<evidence type="ECO:0000256" key="1">
    <source>
        <dbReference type="ARBA" id="ARBA00022679"/>
    </source>
</evidence>
<keyword evidence="8" id="KW-1185">Reference proteome</keyword>
<comment type="caution">
    <text evidence="7">The sequence shown here is derived from an EMBL/GenBank/DDBJ whole genome shotgun (WGS) entry which is preliminary data.</text>
</comment>
<dbReference type="AlphaFoldDB" id="A0A085W5Q7"/>
<dbReference type="PATRIC" id="fig|394096.3.peg.7404"/>
<reference evidence="7 8" key="1">
    <citation type="submission" date="2014-04" db="EMBL/GenBank/DDBJ databases">
        <title>Genome assembly of Hyalangium minutum DSM 14724.</title>
        <authorList>
            <person name="Sharma G."/>
            <person name="Subramanian S."/>
        </authorList>
    </citation>
    <scope>NUCLEOTIDE SEQUENCE [LARGE SCALE GENOMIC DNA]</scope>
    <source>
        <strain evidence="7 8">DSM 14724</strain>
    </source>
</reference>
<keyword evidence="3" id="KW-0418">Kinase</keyword>
<name>A0A085W5Q7_9BACT</name>
<dbReference type="GO" id="GO:0004674">
    <property type="term" value="F:protein serine/threonine kinase activity"/>
    <property type="evidence" value="ECO:0007669"/>
    <property type="project" value="TreeGrafter"/>
</dbReference>
<dbReference type="STRING" id="394096.DB31_3079"/>
<sequence length="1225" mass="134242">MCNEFRLERPLGRGGMGVVYLAYDTSLDRHVALKFIADLRPQPTVQKYFENEARIVAQIQHPNVVQVFSTGEVEGHPYIVSEYITGSSLAELPLPIPWRQALGLGLGLARGLAAAHRRGVLHRDLKPSNAVLTESGEVKLLDFGLAEQLEQAPDGASSGGRVVAGTVAYMASELLEGAAATARSDIYALGLVLRELCTGVPPRPSRTATPEPPPSGRAPFIDPDFAALIDRCCAADARERFASAEALCEALERLTRIVAPVPLAAGNPYRGLEPFEAEHRALFFGRDADIHAVLDRLRYQPLVLVAGDSGVGKSSLCRAGVLPQVVAGVLEEGRETVTVTLWPGRRPLEALAAALAPRLGHKEEELVLLLKDKPSWLGRALREAYRSGRGLLLFIDQIEELITIAEPAQAEHFARILGELSLPTAGVRVLMAVRGDFLTRVCALPGLGEEAERALYLLRPLSPEGVREAIIGPARRRGVAFESEALIQVLMASMARGMGNLPLLQFALAELWERRDAARGCITQAALEQMGGVAGALSRHADGVLLRLRPAGRAAARGLLLRLVTAEGTRVERGEEDLLGSSEESARAALRALVEGRLLHMRTVGGEARWEIAHDSLIEGWGTLRDWLDGDIGHRVVRKRLEDASADWERLGGAREVLWGQRQLAEASLLDPSTLGLRERSFLAASRRVVVRQRWGRWVAALAVVLALAAVYAGLRLQTYREDTRFIATHQGLALEAFATGRGLARQAGDLREEALALFDGRGSPGPDPLQDSDEGKWARALALRDQAERDYARASRELERALERDRGNPETRELLAEVTYERILLAERFHQQREREERVQSLERMAEVSSEARRWWERFQAPAELELVTEPPGATVTIQRSIRGAEGERLERVPEAGTWGLTPLRGLRLPEGSYQLRITHPSSAPVELLVLLSHGAGEQLLVDLPASIPEGYVYVPPGCFLQGSADPEVLRVAMTSPPMHRVCLTQGYFIGRTEVTFGDWLMYLDSLPPGHSARQLLAQARFNDKGRAVVLRKTPGGGWSFSFHHSSQKVSTAAEGELFRYPTRTRRSTADWRRFPLTGISVRDLEDYFSWLDGTGRLPGARLCTALEWEYAARGVDGRSFPHGEVLLPDDANIDTTYGRIPLDYGPDMVGSHPNSTSPFGLVDTVGNAFELTRSVTPERGSISLRGGAWYYDVYSANMANHTAGDPTQSDLLTGVRVCARGGR</sequence>
<evidence type="ECO:0000256" key="5">
    <source>
        <dbReference type="PROSITE-ProRule" id="PRU10141"/>
    </source>
</evidence>
<dbReference type="InterPro" id="IPR016187">
    <property type="entry name" value="CTDL_fold"/>
</dbReference>
<evidence type="ECO:0000313" key="8">
    <source>
        <dbReference type="Proteomes" id="UP000028725"/>
    </source>
</evidence>